<dbReference type="Proteomes" id="UP000733379">
    <property type="component" value="Unassembled WGS sequence"/>
</dbReference>
<dbReference type="EMBL" id="JAHKNI010000004">
    <property type="protein sequence ID" value="MBU3062867.1"/>
    <property type="molecule type" value="Genomic_DNA"/>
</dbReference>
<dbReference type="Pfam" id="PF03747">
    <property type="entry name" value="ADP_ribosyl_GH"/>
    <property type="match status" value="1"/>
</dbReference>
<reference evidence="1 2" key="1">
    <citation type="submission" date="2021-06" db="EMBL/GenBank/DDBJ databases">
        <title>Actinomycetes sequencing.</title>
        <authorList>
            <person name="Shan Q."/>
        </authorList>
    </citation>
    <scope>NUCLEOTIDE SEQUENCE [LARGE SCALE GENOMIC DNA]</scope>
    <source>
        <strain evidence="1 2">NEAU-G5</strain>
    </source>
</reference>
<organism evidence="1 2">
    <name type="scientific">Nocardia albiluteola</name>
    <dbReference type="NCBI Taxonomy" id="2842303"/>
    <lineage>
        <taxon>Bacteria</taxon>
        <taxon>Bacillati</taxon>
        <taxon>Actinomycetota</taxon>
        <taxon>Actinomycetes</taxon>
        <taxon>Mycobacteriales</taxon>
        <taxon>Nocardiaceae</taxon>
        <taxon>Nocardia</taxon>
    </lineage>
</organism>
<dbReference type="Gene3D" id="1.10.4080.10">
    <property type="entry name" value="ADP-ribosylation/Crystallin J1"/>
    <property type="match status" value="1"/>
</dbReference>
<name>A0ABS6AXU4_9NOCA</name>
<sequence>MRDPRIAPKGWPTDEKKRLRDKGQNWHFDWSDRWSERVPFRPDSRVVDNSDYNLHYVDVEAPLEAEVEYGERDNEISGERPRRVVRLPLPTGAERLRGAMVSAAIGDAFAGSRGALKEYSWYCGVPGKALVDYLPIDRMLSCWITQLMGYTGEGLIRALTGRRAGHSVDPVSTVQHGYQRWLYRMLRDVRVPGEWRTYGGPYARESGDDDAPDGPLSEETEFRVQQEPDAAVIDALKAFAATGIRSTPADPRSAARGGDVLARAALAAVWSEDLSETFDLAVAIAALTHPHPDDYLAAGTLAVVLHQQIRARPFMDCLADGYRQLMARPGHERTSAMIDNVVGLVRNERAPMQPENLRRHFPGGGADATEVLGIALYSAMLGDYVREALLLALNYADAHARPVAATAGMLIGAEYGIRAVPKVFRDPVESTEIIDMLATDIATELRDVLTDDEWRRRYPPT</sequence>
<dbReference type="PANTHER" id="PTHR16222">
    <property type="entry name" value="ADP-RIBOSYLGLYCOHYDROLASE"/>
    <property type="match status" value="1"/>
</dbReference>
<protein>
    <submittedName>
        <fullName evidence="1">ADP-ribosylglycohydrolase family protein</fullName>
    </submittedName>
</protein>
<dbReference type="InterPro" id="IPR050792">
    <property type="entry name" value="ADP-ribosylglycohydrolase"/>
</dbReference>
<keyword evidence="2" id="KW-1185">Reference proteome</keyword>
<dbReference type="InterPro" id="IPR036705">
    <property type="entry name" value="Ribosyl_crysJ1_sf"/>
</dbReference>
<dbReference type="InterPro" id="IPR005502">
    <property type="entry name" value="Ribosyl_crysJ1"/>
</dbReference>
<evidence type="ECO:0000313" key="1">
    <source>
        <dbReference type="EMBL" id="MBU3062867.1"/>
    </source>
</evidence>
<proteinExistence type="predicted"/>
<gene>
    <name evidence="1" type="ORF">KO481_15210</name>
</gene>
<dbReference type="RefSeq" id="WP_215917742.1">
    <property type="nucleotide sequence ID" value="NZ_JAHKNI010000004.1"/>
</dbReference>
<accession>A0ABS6AXU4</accession>
<dbReference type="SUPFAM" id="SSF101478">
    <property type="entry name" value="ADP-ribosylglycohydrolase"/>
    <property type="match status" value="1"/>
</dbReference>
<comment type="caution">
    <text evidence="1">The sequence shown here is derived from an EMBL/GenBank/DDBJ whole genome shotgun (WGS) entry which is preliminary data.</text>
</comment>
<dbReference type="PANTHER" id="PTHR16222:SF12">
    <property type="entry name" value="ADP-RIBOSYLGLYCOHYDROLASE-RELATED"/>
    <property type="match status" value="1"/>
</dbReference>
<evidence type="ECO:0000313" key="2">
    <source>
        <dbReference type="Proteomes" id="UP000733379"/>
    </source>
</evidence>